<keyword evidence="3" id="KW-1185">Reference proteome</keyword>
<evidence type="ECO:0000313" key="2">
    <source>
        <dbReference type="EMBL" id="AKN81001.1"/>
    </source>
</evidence>
<accession>A0A126FC84</accession>
<gene>
    <name evidence="2" type="primary">39k</name>
    <name evidence="2" type="synonym">pp31</name>
</gene>
<dbReference type="InterPro" id="IPR007975">
    <property type="entry name" value="Baculo_pp39"/>
</dbReference>
<proteinExistence type="predicted"/>
<reference evidence="2 3" key="1">
    <citation type="submission" date="2015-02" db="EMBL/GenBank/DDBJ databases">
        <title>Complete genome of a baculovirus isolated from a medical interest larvae: lLonomia obliqua (Lepidoptera: Saturniidae).</title>
        <authorList>
            <person name="Clara A.-S.W."/>
            <person name="Daniel A.-A.M.P."/>
            <person name="Miguel A.S."/>
            <person name="Jhon F.E.A."/>
            <person name="Fabricio M.S."/>
            <person name="Jose W.L.C."/>
            <person name="Bergmann R.M."/>
            <person name="Fernando M.L."/>
        </authorList>
    </citation>
    <scope>NUCLEOTIDE SEQUENCE [LARGE SCALE GENOMIC DNA]</scope>
    <source>
        <strain evidence="2">SP/2000</strain>
    </source>
</reference>
<feature type="compositionally biased region" description="Low complexity" evidence="1">
    <location>
        <begin position="235"/>
        <end position="257"/>
    </location>
</feature>
<name>A0A126FC84_9ABAC</name>
<dbReference type="Proteomes" id="UP000297030">
    <property type="component" value="Segment"/>
</dbReference>
<dbReference type="Pfam" id="PF05311">
    <property type="entry name" value="Baculo_PP31"/>
    <property type="match status" value="1"/>
</dbReference>
<feature type="compositionally biased region" description="Low complexity" evidence="1">
    <location>
        <begin position="140"/>
        <end position="158"/>
    </location>
</feature>
<feature type="region of interest" description="Disordered" evidence="1">
    <location>
        <begin position="138"/>
        <end position="167"/>
    </location>
</feature>
<sequence>MFIDSNNAVSTATNAPILLNSNNKNDITLFDRLEISQFNKSNMEQVRSFINLMEKKKYCYTINITPILFDERKMSKKAKKVISNNKYILFNSWYTKIKQISWPSSPVMWELIKTKSDLANFVFVFDYTEKLGKRMADRATSSSSSTENSSNNNNNSSNGKRKKSISANTNLAELKENCEMRDKLYTEFYNVLNETFKRDTAPLISTIYDDVLTREFLTKAMETFKNSALKLPLSSSSVTSSAATLPTTPAYVPTPVTTRKRKNSSNGSSNGYSRKSSSIKSRRIASGYTMISDNTEDTNMSES</sequence>
<feature type="compositionally biased region" description="Low complexity" evidence="1">
    <location>
        <begin position="264"/>
        <end position="281"/>
    </location>
</feature>
<protein>
    <submittedName>
        <fullName evidence="2">39K/PP31</fullName>
    </submittedName>
</protein>
<organism evidence="2 3">
    <name type="scientific">Lonomia obliqua multiple nucleopolyhedrovirus</name>
    <dbReference type="NCBI Taxonomy" id="134394"/>
    <lineage>
        <taxon>Viruses</taxon>
        <taxon>Viruses incertae sedis</taxon>
        <taxon>Naldaviricetes</taxon>
        <taxon>Lefavirales</taxon>
        <taxon>Baculoviridae</taxon>
        <taxon>Alphabaculovirus</taxon>
        <taxon>Alphabaculovirus lonobliquae</taxon>
        <taxon>Lonomia obliqua nucleopolyhedrovirus</taxon>
    </lineage>
</organism>
<dbReference type="EMBL" id="KP763670">
    <property type="protein sequence ID" value="AKN81001.1"/>
    <property type="molecule type" value="Genomic_DNA"/>
</dbReference>
<evidence type="ECO:0000256" key="1">
    <source>
        <dbReference type="SAM" id="MobiDB-lite"/>
    </source>
</evidence>
<evidence type="ECO:0000313" key="3">
    <source>
        <dbReference type="Proteomes" id="UP000297030"/>
    </source>
</evidence>
<feature type="region of interest" description="Disordered" evidence="1">
    <location>
        <begin position="235"/>
        <end position="281"/>
    </location>
</feature>